<dbReference type="Proteomes" id="UP001162483">
    <property type="component" value="Unassembled WGS sequence"/>
</dbReference>
<gene>
    <name evidence="1" type="ORF">SPARVUS_LOCUS509794</name>
</gene>
<organism evidence="1 2">
    <name type="scientific">Staurois parvus</name>
    <dbReference type="NCBI Taxonomy" id="386267"/>
    <lineage>
        <taxon>Eukaryota</taxon>
        <taxon>Metazoa</taxon>
        <taxon>Chordata</taxon>
        <taxon>Craniata</taxon>
        <taxon>Vertebrata</taxon>
        <taxon>Euteleostomi</taxon>
        <taxon>Amphibia</taxon>
        <taxon>Batrachia</taxon>
        <taxon>Anura</taxon>
        <taxon>Neobatrachia</taxon>
        <taxon>Ranoidea</taxon>
        <taxon>Ranidae</taxon>
        <taxon>Staurois</taxon>
    </lineage>
</organism>
<evidence type="ECO:0000313" key="2">
    <source>
        <dbReference type="Proteomes" id="UP001162483"/>
    </source>
</evidence>
<name>A0ABN9AD91_9NEOB</name>
<comment type="caution">
    <text evidence="1">The sequence shown here is derived from an EMBL/GenBank/DDBJ whole genome shotgun (WGS) entry which is preliminary data.</text>
</comment>
<evidence type="ECO:0000313" key="1">
    <source>
        <dbReference type="EMBL" id="CAI9533966.1"/>
    </source>
</evidence>
<sequence>MSCQSTPVYHAQLHQILHFPVLVNQPQDVFTCLFVFYLYVSTTGQSFYC</sequence>
<accession>A0ABN9AD91</accession>
<keyword evidence="2" id="KW-1185">Reference proteome</keyword>
<reference evidence="1" key="1">
    <citation type="submission" date="2023-05" db="EMBL/GenBank/DDBJ databases">
        <authorList>
            <person name="Stuckert A."/>
        </authorList>
    </citation>
    <scope>NUCLEOTIDE SEQUENCE</scope>
</reference>
<proteinExistence type="predicted"/>
<dbReference type="EMBL" id="CATNWA010000168">
    <property type="protein sequence ID" value="CAI9533966.1"/>
    <property type="molecule type" value="Genomic_DNA"/>
</dbReference>
<protein>
    <submittedName>
        <fullName evidence="1">Uncharacterized protein</fullName>
    </submittedName>
</protein>